<sequence>MHAYISPPIRSILKKCALSHLQILVIFCILSGAVNANIFGDILDTIGGWWDAYGEHTCANMKFLRSENYTAEYNPQVYGGFFFGLFSCDKYDDATETPATTTPDYDNWYFESWKKLGFTIRQTVEKIVYKLRRM</sequence>
<dbReference type="GeneID" id="78773594"/>
<gene>
    <name evidence="1" type="ORF">GCK72_003328</name>
</gene>
<name>A0A6A5HW71_CAERE</name>
<dbReference type="Proteomes" id="UP000483820">
    <property type="component" value="Chromosome I"/>
</dbReference>
<comment type="caution">
    <text evidence="1">The sequence shown here is derived from an EMBL/GenBank/DDBJ whole genome shotgun (WGS) entry which is preliminary data.</text>
</comment>
<evidence type="ECO:0000313" key="1">
    <source>
        <dbReference type="EMBL" id="KAF1771501.1"/>
    </source>
</evidence>
<dbReference type="AlphaFoldDB" id="A0A6A5HW71"/>
<protein>
    <submittedName>
        <fullName evidence="1">Uncharacterized protein</fullName>
    </submittedName>
</protein>
<dbReference type="RefSeq" id="XP_053592619.1">
    <property type="nucleotide sequence ID" value="XM_053723974.1"/>
</dbReference>
<dbReference type="KEGG" id="crq:GCK72_003328"/>
<proteinExistence type="predicted"/>
<reference evidence="1 2" key="1">
    <citation type="submission" date="2019-12" db="EMBL/GenBank/DDBJ databases">
        <title>Chromosome-level assembly of the Caenorhabditis remanei genome.</title>
        <authorList>
            <person name="Teterina A.A."/>
            <person name="Willis J.H."/>
            <person name="Phillips P.C."/>
        </authorList>
    </citation>
    <scope>NUCLEOTIDE SEQUENCE [LARGE SCALE GENOMIC DNA]</scope>
    <source>
        <strain evidence="1 2">PX506</strain>
        <tissue evidence="1">Whole organism</tissue>
    </source>
</reference>
<dbReference type="CTD" id="78773594"/>
<accession>A0A6A5HW71</accession>
<evidence type="ECO:0000313" key="2">
    <source>
        <dbReference type="Proteomes" id="UP000483820"/>
    </source>
</evidence>
<dbReference type="EMBL" id="WUAV01000001">
    <property type="protein sequence ID" value="KAF1771501.1"/>
    <property type="molecule type" value="Genomic_DNA"/>
</dbReference>
<organism evidence="1 2">
    <name type="scientific">Caenorhabditis remanei</name>
    <name type="common">Caenorhabditis vulgaris</name>
    <dbReference type="NCBI Taxonomy" id="31234"/>
    <lineage>
        <taxon>Eukaryota</taxon>
        <taxon>Metazoa</taxon>
        <taxon>Ecdysozoa</taxon>
        <taxon>Nematoda</taxon>
        <taxon>Chromadorea</taxon>
        <taxon>Rhabditida</taxon>
        <taxon>Rhabditina</taxon>
        <taxon>Rhabditomorpha</taxon>
        <taxon>Rhabditoidea</taxon>
        <taxon>Rhabditidae</taxon>
        <taxon>Peloderinae</taxon>
        <taxon>Caenorhabditis</taxon>
    </lineage>
</organism>